<keyword evidence="4" id="KW-1185">Reference proteome</keyword>
<reference evidence="3 4" key="1">
    <citation type="submission" date="2016-01" db="EMBL/GenBank/DDBJ databases">
        <title>Genome sequencing of Roseivirga spongicola UST030701-084.</title>
        <authorList>
            <person name="Selvaratnam C."/>
            <person name="Thevarajoo S."/>
            <person name="Goh K.M."/>
            <person name="Ee R."/>
            <person name="Chan K.-G."/>
            <person name="Chong C.S."/>
        </authorList>
    </citation>
    <scope>NUCLEOTIDE SEQUENCE [LARGE SCALE GENOMIC DNA]</scope>
    <source>
        <strain evidence="3 4">UST030701-084</strain>
    </source>
</reference>
<accession>A0A150XA34</accession>
<dbReference type="InterPro" id="IPR021782">
    <property type="entry name" value="DUF3347"/>
</dbReference>
<sequence>MKKLIALLGLTLILTSCGSGAKETKQETATESANPVESYLAIKDALVKTDAAEASKAAKAFLKSNSNQKLDSSLETIANTSDVKIQRQAFETLSMEMYEVVKANNNETPLYKQYCPMAFNNQGAYWLAAEEEVNNPYFGDLMLHCGSVEEVIQ</sequence>
<dbReference type="Proteomes" id="UP000075606">
    <property type="component" value="Unassembled WGS sequence"/>
</dbReference>
<comment type="caution">
    <text evidence="3">The sequence shown here is derived from an EMBL/GenBank/DDBJ whole genome shotgun (WGS) entry which is preliminary data.</text>
</comment>
<dbReference type="Pfam" id="PF11827">
    <property type="entry name" value="DUF3347"/>
    <property type="match status" value="1"/>
</dbReference>
<evidence type="ECO:0000313" key="4">
    <source>
        <dbReference type="Proteomes" id="UP000075606"/>
    </source>
</evidence>
<dbReference type="STRING" id="333140.AWW68_07095"/>
<name>A0A150XA34_9BACT</name>
<organism evidence="3 4">
    <name type="scientific">Roseivirga spongicola</name>
    <dbReference type="NCBI Taxonomy" id="333140"/>
    <lineage>
        <taxon>Bacteria</taxon>
        <taxon>Pseudomonadati</taxon>
        <taxon>Bacteroidota</taxon>
        <taxon>Cytophagia</taxon>
        <taxon>Cytophagales</taxon>
        <taxon>Roseivirgaceae</taxon>
        <taxon>Roseivirga</taxon>
    </lineage>
</organism>
<dbReference type="AlphaFoldDB" id="A0A150XA34"/>
<dbReference type="PROSITE" id="PS51257">
    <property type="entry name" value="PROKAR_LIPOPROTEIN"/>
    <property type="match status" value="1"/>
</dbReference>
<dbReference type="EMBL" id="LRPC01000012">
    <property type="protein sequence ID" value="KYG75595.1"/>
    <property type="molecule type" value="Genomic_DNA"/>
</dbReference>
<evidence type="ECO:0000256" key="1">
    <source>
        <dbReference type="SAM" id="SignalP"/>
    </source>
</evidence>
<evidence type="ECO:0000259" key="2">
    <source>
        <dbReference type="Pfam" id="PF11827"/>
    </source>
</evidence>
<protein>
    <recommendedName>
        <fullName evidence="2">DUF3347 domain-containing protein</fullName>
    </recommendedName>
</protein>
<gene>
    <name evidence="3" type="ORF">AWW68_07095</name>
</gene>
<feature type="chain" id="PRO_5007574446" description="DUF3347 domain-containing protein" evidence="1">
    <location>
        <begin position="22"/>
        <end position="153"/>
    </location>
</feature>
<dbReference type="RefSeq" id="WP_068219125.1">
    <property type="nucleotide sequence ID" value="NZ_CP139724.1"/>
</dbReference>
<feature type="domain" description="DUF3347" evidence="2">
    <location>
        <begin position="37"/>
        <end position="106"/>
    </location>
</feature>
<evidence type="ECO:0000313" key="3">
    <source>
        <dbReference type="EMBL" id="KYG75595.1"/>
    </source>
</evidence>
<dbReference type="OrthoDB" id="5513217at2"/>
<proteinExistence type="predicted"/>
<keyword evidence="1" id="KW-0732">Signal</keyword>
<feature type="signal peptide" evidence="1">
    <location>
        <begin position="1"/>
        <end position="21"/>
    </location>
</feature>